<dbReference type="Proteomes" id="UP000030408">
    <property type="component" value="Unassembled WGS sequence"/>
</dbReference>
<name>A0A0A3HTF8_9BACL</name>
<feature type="transmembrane region" description="Helical" evidence="1">
    <location>
        <begin position="196"/>
        <end position="220"/>
    </location>
</feature>
<feature type="transmembrane region" description="Helical" evidence="1">
    <location>
        <begin position="74"/>
        <end position="98"/>
    </location>
</feature>
<reference evidence="2 3" key="1">
    <citation type="submission" date="2014-02" db="EMBL/GenBank/DDBJ databases">
        <title>Draft genome sequence of Lysinibacillus sinduriensis JCM 15800.</title>
        <authorList>
            <person name="Zhang F."/>
            <person name="Wang G."/>
            <person name="Zhang L."/>
        </authorList>
    </citation>
    <scope>NUCLEOTIDE SEQUENCE [LARGE SCALE GENOMIC DNA]</scope>
    <source>
        <strain evidence="2 3">JCM 15800</strain>
    </source>
</reference>
<dbReference type="EMBL" id="JPVO01000054">
    <property type="protein sequence ID" value="KGR74510.1"/>
    <property type="molecule type" value="Genomic_DNA"/>
</dbReference>
<dbReference type="AlphaFoldDB" id="A0A0A3HTF8"/>
<keyword evidence="1" id="KW-0472">Membrane</keyword>
<accession>A0A0A3HTF8</accession>
<keyword evidence="3" id="KW-1185">Reference proteome</keyword>
<dbReference type="eggNOG" id="ENOG502ZW0X">
    <property type="taxonomic scope" value="Bacteria"/>
</dbReference>
<dbReference type="STRING" id="1384057.CD33_15550"/>
<evidence type="ECO:0000256" key="1">
    <source>
        <dbReference type="SAM" id="Phobius"/>
    </source>
</evidence>
<feature type="transmembrane region" description="Helical" evidence="1">
    <location>
        <begin position="119"/>
        <end position="150"/>
    </location>
</feature>
<comment type="caution">
    <text evidence="2">The sequence shown here is derived from an EMBL/GenBank/DDBJ whole genome shotgun (WGS) entry which is preliminary data.</text>
</comment>
<feature type="transmembrane region" description="Helical" evidence="1">
    <location>
        <begin position="162"/>
        <end position="184"/>
    </location>
</feature>
<sequence>MDYQFKFWNSLLNPSKLAFALDNQEQGYQMKGYQSRFFILLGLTILFFVTRNIWGMGTENLSYLMAANVEEEYIASRYLSLFGAAVKGLLFFAFHYYIISLCLSILTDHSFKAISKIQLFVIASILIEKLILFLVFAMSGFTTAISFLSLGPVSTYITDDSFVIFFFNQLTIATAATIFIQYKVLSKWEVEGKRMLLAKIIAVQIFFALVTAGISILPLYDYISKVVGL</sequence>
<keyword evidence="1" id="KW-0812">Transmembrane</keyword>
<protein>
    <recommendedName>
        <fullName evidence="4">Yip1 domain-containing protein</fullName>
    </recommendedName>
</protein>
<proteinExistence type="predicted"/>
<evidence type="ECO:0000313" key="2">
    <source>
        <dbReference type="EMBL" id="KGR74510.1"/>
    </source>
</evidence>
<evidence type="ECO:0000313" key="3">
    <source>
        <dbReference type="Proteomes" id="UP000030408"/>
    </source>
</evidence>
<evidence type="ECO:0008006" key="4">
    <source>
        <dbReference type="Google" id="ProtNLM"/>
    </source>
</evidence>
<gene>
    <name evidence="2" type="ORF">CD33_15550</name>
</gene>
<organism evidence="2 3">
    <name type="scientific">Ureibacillus sinduriensis BLB-1 = JCM 15800</name>
    <dbReference type="NCBI Taxonomy" id="1384057"/>
    <lineage>
        <taxon>Bacteria</taxon>
        <taxon>Bacillati</taxon>
        <taxon>Bacillota</taxon>
        <taxon>Bacilli</taxon>
        <taxon>Bacillales</taxon>
        <taxon>Caryophanaceae</taxon>
        <taxon>Ureibacillus</taxon>
    </lineage>
</organism>
<keyword evidence="1" id="KW-1133">Transmembrane helix</keyword>
<feature type="transmembrane region" description="Helical" evidence="1">
    <location>
        <begin position="37"/>
        <end position="54"/>
    </location>
</feature>